<gene>
    <name evidence="1" type="ORF">MKK62_17975</name>
</gene>
<dbReference type="EMBL" id="CP092488">
    <property type="protein sequence ID" value="UMB68312.1"/>
    <property type="molecule type" value="Genomic_DNA"/>
</dbReference>
<evidence type="ECO:0000313" key="2">
    <source>
        <dbReference type="Proteomes" id="UP001055336"/>
    </source>
</evidence>
<name>A0ABY3VM72_9MYCO</name>
<reference evidence="1" key="1">
    <citation type="submission" date="2022-08" db="EMBL/GenBank/DDBJ databases">
        <title>Whole genome sequencing of non-tuberculosis mycobacteria type-strains.</title>
        <authorList>
            <person name="Igarashi Y."/>
            <person name="Osugi A."/>
            <person name="Mitarai S."/>
        </authorList>
    </citation>
    <scope>NUCLEOTIDE SEQUENCE</scope>
    <source>
        <strain evidence="1">DSM 45127</strain>
    </source>
</reference>
<dbReference type="RefSeq" id="WP_240258773.1">
    <property type="nucleotide sequence ID" value="NZ_CP092488.2"/>
</dbReference>
<accession>A0ABY3VM72</accession>
<keyword evidence="2" id="KW-1185">Reference proteome</keyword>
<evidence type="ECO:0000313" key="1">
    <source>
        <dbReference type="EMBL" id="UMB68312.1"/>
    </source>
</evidence>
<dbReference type="Proteomes" id="UP001055336">
    <property type="component" value="Chromosome"/>
</dbReference>
<proteinExistence type="predicted"/>
<protein>
    <submittedName>
        <fullName evidence="1">Uncharacterized protein</fullName>
    </submittedName>
</protein>
<sequence>MTTTTRRIRHMAALGAAAAGLVLYPLSGLVMAPAVHADPYTDIVNNLDVVYAAGNELFTLGGQYLALGEPTYALDAYLAGVDNTLIAPLENLYIDGLDVLTNTPVANPFDIEAVTVPADFAGGLAEAQGYYDIAQTDFTHAANLLTIGDFPLAEQWEVLGNNALWVEAPNALLLSLFGA</sequence>
<organism evidence="1 2">
    <name type="scientific">Mycobacterium paraterrae</name>
    <dbReference type="NCBI Taxonomy" id="577492"/>
    <lineage>
        <taxon>Bacteria</taxon>
        <taxon>Bacillati</taxon>
        <taxon>Actinomycetota</taxon>
        <taxon>Actinomycetes</taxon>
        <taxon>Mycobacteriales</taxon>
        <taxon>Mycobacteriaceae</taxon>
        <taxon>Mycobacterium</taxon>
    </lineage>
</organism>